<dbReference type="Pfam" id="PF06747">
    <property type="entry name" value="CHCH"/>
    <property type="match status" value="1"/>
</dbReference>
<dbReference type="GeneTree" id="ENSGT00390000007683"/>
<dbReference type="GO" id="GO:0003723">
    <property type="term" value="F:RNA binding"/>
    <property type="evidence" value="ECO:0007669"/>
    <property type="project" value="TreeGrafter"/>
</dbReference>
<accession>A0A8C9W6D9</accession>
<sequence>MASQGVALQQKLGRMLSKSVGKPVLKPNKPLALKDEVANRKLKKGEATCITEMSLLMACWKENDFSDAACSSEVRAFFKCAEKAEAARKAEKGTTVGQKGILHPKQANSLLRRYPNHYKEI</sequence>
<dbReference type="KEGG" id="sfm:108942713"/>
<organism evidence="3 4">
    <name type="scientific">Scleropages formosus</name>
    <name type="common">Asian bonytongue</name>
    <name type="synonym">Osteoglossum formosum</name>
    <dbReference type="NCBI Taxonomy" id="113540"/>
    <lineage>
        <taxon>Eukaryota</taxon>
        <taxon>Metazoa</taxon>
        <taxon>Chordata</taxon>
        <taxon>Craniata</taxon>
        <taxon>Vertebrata</taxon>
        <taxon>Euteleostomi</taxon>
        <taxon>Actinopterygii</taxon>
        <taxon>Neopterygii</taxon>
        <taxon>Teleostei</taxon>
        <taxon>Osteoglossocephala</taxon>
        <taxon>Osteoglossomorpha</taxon>
        <taxon>Osteoglossiformes</taxon>
        <taxon>Osteoglossidae</taxon>
        <taxon>Scleropages</taxon>
    </lineage>
</organism>
<dbReference type="PROSITE" id="PS51808">
    <property type="entry name" value="CHCH"/>
    <property type="match status" value="1"/>
</dbReference>
<dbReference type="InterPro" id="IPR010625">
    <property type="entry name" value="CHCH"/>
</dbReference>
<dbReference type="PANTHER" id="PTHR31278:SF2">
    <property type="entry name" value="SMALL RIBOSOMAL SUBUNIT PROTEIN MS37"/>
    <property type="match status" value="1"/>
</dbReference>
<dbReference type="GO" id="GO:0032543">
    <property type="term" value="P:mitochondrial translation"/>
    <property type="evidence" value="ECO:0007669"/>
    <property type="project" value="InterPro"/>
</dbReference>
<protein>
    <submittedName>
        <fullName evidence="3">Coiled-coil-helix-coiled-coil-helix domain containing 1</fullName>
    </submittedName>
</protein>
<dbReference type="PANTHER" id="PTHR31278">
    <property type="entry name" value="CHCHD1"/>
    <property type="match status" value="1"/>
</dbReference>
<name>A0A8C9W6D9_SCLFO</name>
<keyword evidence="1" id="KW-1015">Disulfide bond</keyword>
<dbReference type="GO" id="GO:0005761">
    <property type="term" value="C:mitochondrial ribosome"/>
    <property type="evidence" value="ECO:0007669"/>
    <property type="project" value="InterPro"/>
</dbReference>
<evidence type="ECO:0000313" key="4">
    <source>
        <dbReference type="Proteomes" id="UP000694397"/>
    </source>
</evidence>
<feature type="domain" description="CHCH" evidence="2">
    <location>
        <begin position="49"/>
        <end position="83"/>
    </location>
</feature>
<dbReference type="RefSeq" id="XP_018621699.1">
    <property type="nucleotide sequence ID" value="XM_018766183.2"/>
</dbReference>
<dbReference type="GeneID" id="108942713"/>
<dbReference type="SUPFAM" id="SSF47072">
    <property type="entry name" value="Cysteine alpha-hairpin motif"/>
    <property type="match status" value="1"/>
</dbReference>
<reference evidence="3" key="3">
    <citation type="submission" date="2025-09" db="UniProtKB">
        <authorList>
            <consortium name="Ensembl"/>
        </authorList>
    </citation>
    <scope>IDENTIFICATION</scope>
</reference>
<evidence type="ECO:0000259" key="2">
    <source>
        <dbReference type="Pfam" id="PF06747"/>
    </source>
</evidence>
<reference evidence="3" key="2">
    <citation type="submission" date="2025-08" db="UniProtKB">
        <authorList>
            <consortium name="Ensembl"/>
        </authorList>
    </citation>
    <scope>IDENTIFICATION</scope>
</reference>
<dbReference type="GO" id="GO:0005654">
    <property type="term" value="C:nucleoplasm"/>
    <property type="evidence" value="ECO:0007669"/>
    <property type="project" value="TreeGrafter"/>
</dbReference>
<gene>
    <name evidence="3" type="primary">CHCHD1</name>
    <name evidence="3" type="synonym">chchd1</name>
</gene>
<dbReference type="AlphaFoldDB" id="A0A8C9W6D9"/>
<dbReference type="InterPro" id="IPR009069">
    <property type="entry name" value="Cys_alpha_HP_mot_SF"/>
</dbReference>
<dbReference type="InterPro" id="IPR033620">
    <property type="entry name" value="Ribosomal_mS37_met"/>
</dbReference>
<proteinExistence type="predicted"/>
<dbReference type="CTD" id="118487"/>
<keyword evidence="4" id="KW-1185">Reference proteome</keyword>
<dbReference type="Proteomes" id="UP000694397">
    <property type="component" value="Chromosome 8"/>
</dbReference>
<evidence type="ECO:0000313" key="3">
    <source>
        <dbReference type="Ensembl" id="ENSSFOP00015070735.1"/>
    </source>
</evidence>
<reference evidence="3 4" key="1">
    <citation type="submission" date="2019-04" db="EMBL/GenBank/DDBJ databases">
        <authorList>
            <consortium name="Wellcome Sanger Institute Data Sharing"/>
        </authorList>
    </citation>
    <scope>NUCLEOTIDE SEQUENCE [LARGE SCALE GENOMIC DNA]</scope>
</reference>
<evidence type="ECO:0000256" key="1">
    <source>
        <dbReference type="ARBA" id="ARBA00023157"/>
    </source>
</evidence>
<dbReference type="Ensembl" id="ENSSFOT00015076141.1">
    <property type="protein sequence ID" value="ENSSFOP00015070735.1"/>
    <property type="gene ID" value="ENSSFOG00015030129.1"/>
</dbReference>
<dbReference type="OrthoDB" id="5825849at2759"/>